<dbReference type="OrthoDB" id="9794407at2"/>
<evidence type="ECO:0000256" key="6">
    <source>
        <dbReference type="PIRSR" id="PIRSR620019-2"/>
    </source>
</evidence>
<dbReference type="Gene3D" id="3.40.50.20">
    <property type="match status" value="1"/>
</dbReference>
<dbReference type="EC" id="2.3.1.203" evidence="7"/>
<name>A0A0N0XKV0_9NEIS</name>
<keyword evidence="4 7" id="KW-0012">Acyltransferase</keyword>
<dbReference type="Gene3D" id="2.160.10.10">
    <property type="entry name" value="Hexapeptide repeat proteins"/>
    <property type="match status" value="1"/>
</dbReference>
<dbReference type="NCBIfam" id="TIGR03570">
    <property type="entry name" value="NeuD_NnaD"/>
    <property type="match status" value="1"/>
</dbReference>
<evidence type="ECO:0000256" key="3">
    <source>
        <dbReference type="ARBA" id="ARBA00022737"/>
    </source>
</evidence>
<sequence length="224" mass="23840">MKQILLLGANNPESPRMLKRVREATGAQFAGYIDNDPAKAGTDFYGLPIFGGFEVLPRFSPQEYDFVNLISGDCHTRHRTTQTLRDAGFELANLIHPQIDLDMVQLGRGIYLREGVIVQAGVQLADNVCMHMGALIGHETTVGVSSFIAPGVNVCGLVQIGKGVFIGAGATIMPRLKIGDWAIIGAGALINRDVPAGAVMVGNPARVLKTRDIAALNNSSVGDC</sequence>
<feature type="site" description="Increases basicity of active site His" evidence="5">
    <location>
        <position position="139"/>
    </location>
</feature>
<comment type="similarity">
    <text evidence="1">Belongs to the transferase hexapeptide repeat family.</text>
</comment>
<dbReference type="STRING" id="857265.WG78_12650"/>
<dbReference type="PANTHER" id="PTHR43300">
    <property type="entry name" value="ACETYLTRANSFERASE"/>
    <property type="match status" value="1"/>
</dbReference>
<gene>
    <name evidence="7" type="primary">pglD</name>
    <name evidence="7" type="ORF">WG78_12650</name>
</gene>
<evidence type="ECO:0000256" key="1">
    <source>
        <dbReference type="ARBA" id="ARBA00007274"/>
    </source>
</evidence>
<dbReference type="InterPro" id="IPR020019">
    <property type="entry name" value="AcTrfase_PglD-like"/>
</dbReference>
<dbReference type="InterPro" id="IPR001451">
    <property type="entry name" value="Hexapep"/>
</dbReference>
<dbReference type="InterPro" id="IPR018357">
    <property type="entry name" value="Hexapep_transf_CS"/>
</dbReference>
<dbReference type="SUPFAM" id="SSF51161">
    <property type="entry name" value="Trimeric LpxA-like enzymes"/>
    <property type="match status" value="1"/>
</dbReference>
<dbReference type="RefSeq" id="WP_053938169.1">
    <property type="nucleotide sequence ID" value="NZ_LAQT01000009.1"/>
</dbReference>
<dbReference type="InterPro" id="IPR011004">
    <property type="entry name" value="Trimer_LpxA-like_sf"/>
</dbReference>
<keyword evidence="8" id="KW-1185">Reference proteome</keyword>
<dbReference type="AlphaFoldDB" id="A0A0N0XKV0"/>
<keyword evidence="2 7" id="KW-0808">Transferase</keyword>
<dbReference type="CDD" id="cd03360">
    <property type="entry name" value="LbH_AT_putative"/>
    <property type="match status" value="1"/>
</dbReference>
<evidence type="ECO:0000256" key="2">
    <source>
        <dbReference type="ARBA" id="ARBA00022679"/>
    </source>
</evidence>
<keyword evidence="3" id="KW-0677">Repeat</keyword>
<dbReference type="Proteomes" id="UP000037939">
    <property type="component" value="Unassembled WGS sequence"/>
</dbReference>
<feature type="active site" description="Proton acceptor" evidence="5">
    <location>
        <position position="138"/>
    </location>
</feature>
<proteinExistence type="inferred from homology"/>
<evidence type="ECO:0000313" key="7">
    <source>
        <dbReference type="EMBL" id="KPC52696.1"/>
    </source>
</evidence>
<organism evidence="7 8">
    <name type="scientific">Amantichitinum ursilacus</name>
    <dbReference type="NCBI Taxonomy" id="857265"/>
    <lineage>
        <taxon>Bacteria</taxon>
        <taxon>Pseudomonadati</taxon>
        <taxon>Pseudomonadota</taxon>
        <taxon>Betaproteobacteria</taxon>
        <taxon>Neisseriales</taxon>
        <taxon>Chitinibacteraceae</taxon>
        <taxon>Amantichitinum</taxon>
    </lineage>
</organism>
<comment type="caution">
    <text evidence="7">The sequence shown here is derived from an EMBL/GenBank/DDBJ whole genome shotgun (WGS) entry which is preliminary data.</text>
</comment>
<reference evidence="7 8" key="1">
    <citation type="submission" date="2015-07" db="EMBL/GenBank/DDBJ databases">
        <title>Draft genome sequence of the Amantichitinum ursilacus IGB-41, a new chitin-degrading bacterium.</title>
        <authorList>
            <person name="Kirstahler P."/>
            <person name="Guenther M."/>
            <person name="Grumaz C."/>
            <person name="Rupp S."/>
            <person name="Zibek S."/>
            <person name="Sohn K."/>
        </authorList>
    </citation>
    <scope>NUCLEOTIDE SEQUENCE [LARGE SCALE GENOMIC DNA]</scope>
    <source>
        <strain evidence="7 8">IGB-41</strain>
    </source>
</reference>
<dbReference type="Pfam" id="PF00132">
    <property type="entry name" value="Hexapep"/>
    <property type="match status" value="1"/>
</dbReference>
<evidence type="ECO:0000313" key="8">
    <source>
        <dbReference type="Proteomes" id="UP000037939"/>
    </source>
</evidence>
<dbReference type="PROSITE" id="PS00101">
    <property type="entry name" value="HEXAPEP_TRANSFERASES"/>
    <property type="match status" value="1"/>
</dbReference>
<dbReference type="PANTHER" id="PTHR43300:SF7">
    <property type="entry name" value="UDP-N-ACETYLBACILLOSAMINE N-ACETYLTRANSFERASE"/>
    <property type="match status" value="1"/>
</dbReference>
<accession>A0A0N0XKV0</accession>
<evidence type="ECO:0000256" key="4">
    <source>
        <dbReference type="ARBA" id="ARBA00023315"/>
    </source>
</evidence>
<evidence type="ECO:0000256" key="5">
    <source>
        <dbReference type="PIRSR" id="PIRSR620019-1"/>
    </source>
</evidence>
<dbReference type="GO" id="GO:0016746">
    <property type="term" value="F:acyltransferase activity"/>
    <property type="evidence" value="ECO:0007669"/>
    <property type="project" value="UniProtKB-KW"/>
</dbReference>
<feature type="binding site" evidence="6">
    <location>
        <position position="72"/>
    </location>
    <ligand>
        <name>substrate</name>
    </ligand>
</feature>
<dbReference type="InterPro" id="IPR050179">
    <property type="entry name" value="Trans_hexapeptide_repeat"/>
</dbReference>
<dbReference type="EMBL" id="LAQT01000009">
    <property type="protein sequence ID" value="KPC52696.1"/>
    <property type="molecule type" value="Genomic_DNA"/>
</dbReference>
<protein>
    <submittedName>
        <fullName evidence="7">UDP-N-acetylbacillosamine N-acetyltransferase</fullName>
        <ecNumber evidence="7">2.3.1.203</ecNumber>
    </submittedName>
</protein>